<dbReference type="OrthoDB" id="413361at2759"/>
<keyword evidence="3" id="KW-1185">Reference proteome</keyword>
<dbReference type="EMBL" id="CAJOBZ010000075">
    <property type="protein sequence ID" value="CAF4953462.1"/>
    <property type="molecule type" value="Genomic_DNA"/>
</dbReference>
<dbReference type="InterPro" id="IPR025724">
    <property type="entry name" value="GAG-pre-integrase_dom"/>
</dbReference>
<sequence>MPKPQYTQKFRDCWLRDSQLKDWLEVVESTAGGILVRVSGNVWHRRFCHLNSKDLNVMRDGAVKGMSYSDKAQVSKTSCIVCCEGKQSRLPMLATGHRDLWKSDLLVE</sequence>
<name>A0A821XZG9_9NEOP</name>
<proteinExistence type="predicted"/>
<dbReference type="Pfam" id="PF13976">
    <property type="entry name" value="gag_pre-integrs"/>
    <property type="match status" value="1"/>
</dbReference>
<evidence type="ECO:0000313" key="3">
    <source>
        <dbReference type="Proteomes" id="UP000663880"/>
    </source>
</evidence>
<evidence type="ECO:0000259" key="1">
    <source>
        <dbReference type="Pfam" id="PF13976"/>
    </source>
</evidence>
<accession>A0A821XZG9</accession>
<comment type="caution">
    <text evidence="2">The sequence shown here is derived from an EMBL/GenBank/DDBJ whole genome shotgun (WGS) entry which is preliminary data.</text>
</comment>
<feature type="domain" description="GAG-pre-integrase" evidence="1">
    <location>
        <begin position="39"/>
        <end position="87"/>
    </location>
</feature>
<dbReference type="AlphaFoldDB" id="A0A821XZG9"/>
<gene>
    <name evidence="2" type="ORF">PMACD_LOCUS15935</name>
</gene>
<organism evidence="2 3">
    <name type="scientific">Pieris macdunnoughi</name>
    <dbReference type="NCBI Taxonomy" id="345717"/>
    <lineage>
        <taxon>Eukaryota</taxon>
        <taxon>Metazoa</taxon>
        <taxon>Ecdysozoa</taxon>
        <taxon>Arthropoda</taxon>
        <taxon>Hexapoda</taxon>
        <taxon>Insecta</taxon>
        <taxon>Pterygota</taxon>
        <taxon>Neoptera</taxon>
        <taxon>Endopterygota</taxon>
        <taxon>Lepidoptera</taxon>
        <taxon>Glossata</taxon>
        <taxon>Ditrysia</taxon>
        <taxon>Papilionoidea</taxon>
        <taxon>Pieridae</taxon>
        <taxon>Pierinae</taxon>
        <taxon>Pieris</taxon>
    </lineage>
</organism>
<protein>
    <recommendedName>
        <fullName evidence="1">GAG-pre-integrase domain-containing protein</fullName>
    </recommendedName>
</protein>
<dbReference type="Proteomes" id="UP000663880">
    <property type="component" value="Unassembled WGS sequence"/>
</dbReference>
<reference evidence="2" key="1">
    <citation type="submission" date="2021-02" db="EMBL/GenBank/DDBJ databases">
        <authorList>
            <person name="Steward A R."/>
        </authorList>
    </citation>
    <scope>NUCLEOTIDE SEQUENCE</scope>
</reference>
<evidence type="ECO:0000313" key="2">
    <source>
        <dbReference type="EMBL" id="CAF4953462.1"/>
    </source>
</evidence>